<dbReference type="PANTHER" id="PTHR36307:SF1">
    <property type="entry name" value="FLAGELLA BASAL BODY P-RING FORMATION PROTEIN FLGA"/>
    <property type="match status" value="1"/>
</dbReference>
<keyword evidence="3" id="KW-0574">Periplasm</keyword>
<protein>
    <recommendedName>
        <fullName evidence="4">SAF domain-containing protein</fullName>
    </recommendedName>
</protein>
<comment type="subcellular location">
    <subcellularLocation>
        <location evidence="1">Periplasm</location>
    </subcellularLocation>
</comment>
<dbReference type="CDD" id="cd11614">
    <property type="entry name" value="SAF_CpaB_FlgA_like"/>
    <property type="match status" value="1"/>
</dbReference>
<evidence type="ECO:0000259" key="4">
    <source>
        <dbReference type="SMART" id="SM00858"/>
    </source>
</evidence>
<proteinExistence type="predicted"/>
<dbReference type="InterPro" id="IPR041231">
    <property type="entry name" value="FlgA_N"/>
</dbReference>
<gene>
    <name evidence="5" type="ORF">MNBD_GAMMA20-1045</name>
</gene>
<dbReference type="GO" id="GO:0042597">
    <property type="term" value="C:periplasmic space"/>
    <property type="evidence" value="ECO:0007669"/>
    <property type="project" value="UniProtKB-SubCell"/>
</dbReference>
<organism evidence="5">
    <name type="scientific">hydrothermal vent metagenome</name>
    <dbReference type="NCBI Taxonomy" id="652676"/>
    <lineage>
        <taxon>unclassified sequences</taxon>
        <taxon>metagenomes</taxon>
        <taxon>ecological metagenomes</taxon>
    </lineage>
</organism>
<evidence type="ECO:0000256" key="3">
    <source>
        <dbReference type="ARBA" id="ARBA00022764"/>
    </source>
</evidence>
<dbReference type="Gene3D" id="3.90.1210.10">
    <property type="entry name" value="Antifreeze-like/N-acetylneuraminic acid synthase C-terminal domain"/>
    <property type="match status" value="1"/>
</dbReference>
<dbReference type="Pfam" id="PF13144">
    <property type="entry name" value="ChapFlgA"/>
    <property type="match status" value="1"/>
</dbReference>
<dbReference type="EMBL" id="UOFU01000372">
    <property type="protein sequence ID" value="VAX04259.1"/>
    <property type="molecule type" value="Genomic_DNA"/>
</dbReference>
<evidence type="ECO:0000256" key="1">
    <source>
        <dbReference type="ARBA" id="ARBA00004418"/>
    </source>
</evidence>
<evidence type="ECO:0000256" key="2">
    <source>
        <dbReference type="ARBA" id="ARBA00022729"/>
    </source>
</evidence>
<sequence length="263" mass="28716">MHTITGIISLSLAEGIPRQVYGTKWQTLAGSLPLLVIVSLLPAMALATTPTPQYQSLTSLHEVARDFLRSQIPLESGNSHEIHLGRLDSRLRLGFCEIGLQAFVPAGSRLQGKLTVGVQCPGGKPWTVYIPANIRVFGDVLTTSRPISRGDAITRADIISRRQEISTLSHGYYRQTEEIIGKLAMRSLPAGTPLTPRMLKARLLVRRGDDVTILANTGFLQVRSKGKALQNAAQGERITVRNTRSKRIIEGIAIKAGTVQVHM</sequence>
<keyword evidence="2" id="KW-0732">Signal</keyword>
<dbReference type="InterPro" id="IPR013974">
    <property type="entry name" value="SAF"/>
</dbReference>
<dbReference type="Gene3D" id="2.30.30.760">
    <property type="match status" value="1"/>
</dbReference>
<reference evidence="5" key="1">
    <citation type="submission" date="2018-06" db="EMBL/GenBank/DDBJ databases">
        <authorList>
            <person name="Zhirakovskaya E."/>
        </authorList>
    </citation>
    <scope>NUCLEOTIDE SEQUENCE</scope>
</reference>
<dbReference type="AlphaFoldDB" id="A0A3B1AEA0"/>
<dbReference type="NCBIfam" id="TIGR03170">
    <property type="entry name" value="flgA_cterm"/>
    <property type="match status" value="1"/>
</dbReference>
<evidence type="ECO:0000313" key="5">
    <source>
        <dbReference type="EMBL" id="VAX04259.1"/>
    </source>
</evidence>
<dbReference type="InterPro" id="IPR017585">
    <property type="entry name" value="SAF_FlgA"/>
</dbReference>
<feature type="domain" description="SAF" evidence="4">
    <location>
        <begin position="138"/>
        <end position="200"/>
    </location>
</feature>
<dbReference type="GO" id="GO:0044780">
    <property type="term" value="P:bacterial-type flagellum assembly"/>
    <property type="evidence" value="ECO:0007669"/>
    <property type="project" value="InterPro"/>
</dbReference>
<dbReference type="InterPro" id="IPR039246">
    <property type="entry name" value="Flagellar_FlgA"/>
</dbReference>
<accession>A0A3B1AEA0</accession>
<dbReference type="Pfam" id="PF17656">
    <property type="entry name" value="ChapFlgA_N"/>
    <property type="match status" value="1"/>
</dbReference>
<dbReference type="PANTHER" id="PTHR36307">
    <property type="entry name" value="FLAGELLA BASAL BODY P-RING FORMATION PROTEIN FLGA"/>
    <property type="match status" value="1"/>
</dbReference>
<name>A0A3B1AEA0_9ZZZZ</name>
<dbReference type="SMART" id="SM00858">
    <property type="entry name" value="SAF"/>
    <property type="match status" value="1"/>
</dbReference>